<organism evidence="2 3">
    <name type="scientific">Lentzea tibetensis</name>
    <dbReference type="NCBI Taxonomy" id="2591470"/>
    <lineage>
        <taxon>Bacteria</taxon>
        <taxon>Bacillati</taxon>
        <taxon>Actinomycetota</taxon>
        <taxon>Actinomycetes</taxon>
        <taxon>Pseudonocardiales</taxon>
        <taxon>Pseudonocardiaceae</taxon>
        <taxon>Lentzea</taxon>
    </lineage>
</organism>
<proteinExistence type="predicted"/>
<feature type="transmembrane region" description="Helical" evidence="1">
    <location>
        <begin position="31"/>
        <end position="50"/>
    </location>
</feature>
<reference evidence="2 3" key="1">
    <citation type="submission" date="2019-07" db="EMBL/GenBank/DDBJ databases">
        <title>Lentzea xizangensis sp. nov., isolated from Qinghai-Tibetan Plateau Soils.</title>
        <authorList>
            <person name="Huang J."/>
        </authorList>
    </citation>
    <scope>NUCLEOTIDE SEQUENCE [LARGE SCALE GENOMIC DNA]</scope>
    <source>
        <strain evidence="2 3">FXJ1.1311</strain>
    </source>
</reference>
<evidence type="ECO:0000313" key="2">
    <source>
        <dbReference type="EMBL" id="TWP46540.1"/>
    </source>
</evidence>
<sequence>MMAIVAAVVFGLALILDLAGASLGPIGTGTLVTLGLLLVALHLAGIGAARRSLNWRRARR</sequence>
<protein>
    <submittedName>
        <fullName evidence="2">Uncharacterized protein</fullName>
    </submittedName>
</protein>
<dbReference type="EMBL" id="VOBR01000032">
    <property type="protein sequence ID" value="TWP46540.1"/>
    <property type="molecule type" value="Genomic_DNA"/>
</dbReference>
<accession>A0A563EKC9</accession>
<evidence type="ECO:0000313" key="3">
    <source>
        <dbReference type="Proteomes" id="UP000316639"/>
    </source>
</evidence>
<dbReference type="AlphaFoldDB" id="A0A563EKC9"/>
<dbReference type="Proteomes" id="UP000316639">
    <property type="component" value="Unassembled WGS sequence"/>
</dbReference>
<gene>
    <name evidence="2" type="ORF">FKR81_35775</name>
</gene>
<keyword evidence="1" id="KW-0472">Membrane</keyword>
<name>A0A563EKC9_9PSEU</name>
<evidence type="ECO:0000256" key="1">
    <source>
        <dbReference type="SAM" id="Phobius"/>
    </source>
</evidence>
<dbReference type="RefSeq" id="WP_146358671.1">
    <property type="nucleotide sequence ID" value="NZ_VOBR01000032.1"/>
</dbReference>
<keyword evidence="1" id="KW-1133">Transmembrane helix</keyword>
<keyword evidence="3" id="KW-1185">Reference proteome</keyword>
<keyword evidence="1" id="KW-0812">Transmembrane</keyword>
<comment type="caution">
    <text evidence="2">The sequence shown here is derived from an EMBL/GenBank/DDBJ whole genome shotgun (WGS) entry which is preliminary data.</text>
</comment>